<dbReference type="Gene3D" id="1.10.287.70">
    <property type="match status" value="1"/>
</dbReference>
<feature type="domain" description="Potassium channel" evidence="2">
    <location>
        <begin position="138"/>
        <end position="218"/>
    </location>
</feature>
<keyword evidence="4" id="KW-1185">Reference proteome</keyword>
<dbReference type="Proteomes" id="UP001576780">
    <property type="component" value="Unassembled WGS sequence"/>
</dbReference>
<evidence type="ECO:0000313" key="4">
    <source>
        <dbReference type="Proteomes" id="UP001576780"/>
    </source>
</evidence>
<gene>
    <name evidence="3" type="ORF">ACE1CA_24605</name>
</gene>
<keyword evidence="1" id="KW-0472">Membrane</keyword>
<sequence length="241" mass="27405">MQQSNSQEWAKDKYNRLLFVQLLALLVFPFIQANPIVNFVLTVLFFLVFLGTLILIIAELEQSKKIFRWYLILASISLIFEIIGSLDLMNQSENVINFIISNLIFLFFMAISIVLIIREIFLAHNVTSDTIKGGVCIYLLLGLFWYNIYEIIYLVNSNSFKGIVSSNSQADLLYFSYTTLTTVGYGDITPVVNIARIFANLESVAGIMYPAIYISRLVGIYSSQKGESSEQQSIKAQERNK</sequence>
<evidence type="ECO:0000256" key="1">
    <source>
        <dbReference type="SAM" id="Phobius"/>
    </source>
</evidence>
<dbReference type="EMBL" id="JBHFNT010000218">
    <property type="protein sequence ID" value="MFB2837695.1"/>
    <property type="molecule type" value="Genomic_DNA"/>
</dbReference>
<dbReference type="Pfam" id="PF07885">
    <property type="entry name" value="Ion_trans_2"/>
    <property type="match status" value="1"/>
</dbReference>
<accession>A0ABV4WRJ2</accession>
<comment type="caution">
    <text evidence="3">The sequence shown here is derived from an EMBL/GenBank/DDBJ whole genome shotgun (WGS) entry which is preliminary data.</text>
</comment>
<feature type="transmembrane region" description="Helical" evidence="1">
    <location>
        <begin position="135"/>
        <end position="155"/>
    </location>
</feature>
<dbReference type="RefSeq" id="WP_413280032.1">
    <property type="nucleotide sequence ID" value="NZ_JBHFNT010000218.1"/>
</dbReference>
<feature type="transmembrane region" description="Helical" evidence="1">
    <location>
        <begin position="67"/>
        <end position="86"/>
    </location>
</feature>
<keyword evidence="1" id="KW-0812">Transmembrane</keyword>
<keyword evidence="1" id="KW-1133">Transmembrane helix</keyword>
<organism evidence="3 4">
    <name type="scientific">Floridaenema evergladense BLCC-F167</name>
    <dbReference type="NCBI Taxonomy" id="3153639"/>
    <lineage>
        <taxon>Bacteria</taxon>
        <taxon>Bacillati</taxon>
        <taxon>Cyanobacteriota</taxon>
        <taxon>Cyanophyceae</taxon>
        <taxon>Oscillatoriophycideae</taxon>
        <taxon>Aerosakkonematales</taxon>
        <taxon>Aerosakkonemataceae</taxon>
        <taxon>Floridanema</taxon>
        <taxon>Floridanema evergladense</taxon>
    </lineage>
</organism>
<reference evidence="3 4" key="1">
    <citation type="submission" date="2024-09" db="EMBL/GenBank/DDBJ databases">
        <title>Floridaenema gen nov. (Aerosakkonemataceae, Aerosakkonematales ord. nov., Cyanobacteria) from benthic tropical and subtropical fresh waters, with the description of four new species.</title>
        <authorList>
            <person name="Moretto J.A."/>
            <person name="Berthold D.E."/>
            <person name="Lefler F.W."/>
            <person name="Huang I.-S."/>
            <person name="Laughinghouse H. IV."/>
        </authorList>
    </citation>
    <scope>NUCLEOTIDE SEQUENCE [LARGE SCALE GENOMIC DNA]</scope>
    <source>
        <strain evidence="3 4">BLCC-F167</strain>
    </source>
</reference>
<feature type="transmembrane region" description="Helical" evidence="1">
    <location>
        <begin position="98"/>
        <end position="123"/>
    </location>
</feature>
<name>A0ABV4WRJ2_9CYAN</name>
<dbReference type="InterPro" id="IPR013099">
    <property type="entry name" value="K_chnl_dom"/>
</dbReference>
<proteinExistence type="predicted"/>
<protein>
    <submittedName>
        <fullName evidence="3">Ion channel</fullName>
    </submittedName>
</protein>
<dbReference type="SUPFAM" id="SSF81324">
    <property type="entry name" value="Voltage-gated potassium channels"/>
    <property type="match status" value="2"/>
</dbReference>
<evidence type="ECO:0000259" key="2">
    <source>
        <dbReference type="Pfam" id="PF07885"/>
    </source>
</evidence>
<feature type="transmembrane region" description="Helical" evidence="1">
    <location>
        <begin position="43"/>
        <end position="60"/>
    </location>
</feature>
<evidence type="ECO:0000313" key="3">
    <source>
        <dbReference type="EMBL" id="MFB2837695.1"/>
    </source>
</evidence>